<keyword evidence="3" id="KW-0378">Hydrolase</keyword>
<protein>
    <submittedName>
        <fullName evidence="3">Dienelactone hydrolase family protein</fullName>
    </submittedName>
</protein>
<dbReference type="KEGG" id="ggr:HKW67_10060"/>
<dbReference type="PANTHER" id="PTHR46623">
    <property type="entry name" value="CARBOXYMETHYLENEBUTENOLIDASE-RELATED"/>
    <property type="match status" value="1"/>
</dbReference>
<dbReference type="GO" id="GO:0016787">
    <property type="term" value="F:hydrolase activity"/>
    <property type="evidence" value="ECO:0007669"/>
    <property type="project" value="UniProtKB-KW"/>
</dbReference>
<organism evidence="3 4">
    <name type="scientific">Gemmatimonas groenlandica</name>
    <dbReference type="NCBI Taxonomy" id="2732249"/>
    <lineage>
        <taxon>Bacteria</taxon>
        <taxon>Pseudomonadati</taxon>
        <taxon>Gemmatimonadota</taxon>
        <taxon>Gemmatimonadia</taxon>
        <taxon>Gemmatimonadales</taxon>
        <taxon>Gemmatimonadaceae</taxon>
        <taxon>Gemmatimonas</taxon>
    </lineage>
</organism>
<dbReference type="RefSeq" id="WP_171225259.1">
    <property type="nucleotide sequence ID" value="NZ_CP053085.1"/>
</dbReference>
<dbReference type="SUPFAM" id="SSF53474">
    <property type="entry name" value="alpha/beta-Hydrolases"/>
    <property type="match status" value="1"/>
</dbReference>
<dbReference type="InterPro" id="IPR029058">
    <property type="entry name" value="AB_hydrolase_fold"/>
</dbReference>
<gene>
    <name evidence="3" type="ORF">HKW67_10060</name>
</gene>
<reference evidence="3 4" key="1">
    <citation type="submission" date="2020-05" db="EMBL/GenBank/DDBJ databases">
        <title>Complete genome sequence of Gemmatimonas greenlandica TET16.</title>
        <authorList>
            <person name="Zeng Y."/>
        </authorList>
    </citation>
    <scope>NUCLEOTIDE SEQUENCE [LARGE SCALE GENOMIC DNA]</scope>
    <source>
        <strain evidence="3 4">TET16</strain>
    </source>
</reference>
<evidence type="ECO:0000259" key="2">
    <source>
        <dbReference type="Pfam" id="PF01738"/>
    </source>
</evidence>
<dbReference type="Gene3D" id="3.40.50.1820">
    <property type="entry name" value="alpha/beta hydrolase"/>
    <property type="match status" value="1"/>
</dbReference>
<dbReference type="Proteomes" id="UP000500938">
    <property type="component" value="Chromosome"/>
</dbReference>
<dbReference type="PANTHER" id="PTHR46623:SF6">
    <property type="entry name" value="ALPHA_BETA-HYDROLASES SUPERFAMILY PROTEIN"/>
    <property type="match status" value="1"/>
</dbReference>
<proteinExistence type="predicted"/>
<dbReference type="AlphaFoldDB" id="A0A6M4IQ06"/>
<evidence type="ECO:0000256" key="1">
    <source>
        <dbReference type="SAM" id="MobiDB-lite"/>
    </source>
</evidence>
<name>A0A6M4IQ06_9BACT</name>
<dbReference type="Pfam" id="PF01738">
    <property type="entry name" value="DLH"/>
    <property type="match status" value="1"/>
</dbReference>
<feature type="domain" description="Dienelactone hydrolase" evidence="2">
    <location>
        <begin position="99"/>
        <end position="309"/>
    </location>
</feature>
<dbReference type="InterPro" id="IPR051049">
    <property type="entry name" value="Dienelactone_hydrolase-like"/>
</dbReference>
<dbReference type="EMBL" id="CP053085">
    <property type="protein sequence ID" value="QJR35829.1"/>
    <property type="molecule type" value="Genomic_DNA"/>
</dbReference>
<keyword evidence="4" id="KW-1185">Reference proteome</keyword>
<feature type="region of interest" description="Disordered" evidence="1">
    <location>
        <begin position="34"/>
        <end position="67"/>
    </location>
</feature>
<accession>A0A6M4IQ06</accession>
<evidence type="ECO:0000313" key="4">
    <source>
        <dbReference type="Proteomes" id="UP000500938"/>
    </source>
</evidence>
<evidence type="ECO:0000313" key="3">
    <source>
        <dbReference type="EMBL" id="QJR35829.1"/>
    </source>
</evidence>
<sequence length="313" mass="31959">MRTILGLTAAAVLAGSGFVAGRARSTVVATPMTPAAPADEHANHDMSSTNGGAATLGARPQQAGGIPASAGTAAARIAASPRHAEWVAIKVNATDSVMAWVVYPERKDKAPVVIALHENTGINTWTRSVADQLAADGFIGIAPDLTTMFRTGDLKADPAPDQGRAAIGQVTPEAGTRILDAVAKYGMALPAALPKYGIVGFCWGGGRSFLHATTAPGLGASVVYYGSPPTADQMAAIKAPVLGLYGGNDARINATIPATDSTMKALGKSYESHIFDGAGHGFLRGQDGNAPNAAAAMAAWPKTIAFFRTKLGK</sequence>
<dbReference type="InterPro" id="IPR002925">
    <property type="entry name" value="Dienelactn_hydro"/>
</dbReference>